<dbReference type="AlphaFoldDB" id="A0A8R1E446"/>
<reference evidence="1" key="2">
    <citation type="submission" date="2022-06" db="UniProtKB">
        <authorList>
            <consortium name="EnsemblMetazoa"/>
        </authorList>
    </citation>
    <scope>IDENTIFICATION</scope>
    <source>
        <strain evidence="1">DF5081</strain>
    </source>
</reference>
<dbReference type="Proteomes" id="UP000005237">
    <property type="component" value="Unassembled WGS sequence"/>
</dbReference>
<dbReference type="InterPro" id="IPR004951">
    <property type="entry name" value="DUF268_CAE_spp"/>
</dbReference>
<organism evidence="1 2">
    <name type="scientific">Caenorhabditis japonica</name>
    <dbReference type="NCBI Taxonomy" id="281687"/>
    <lineage>
        <taxon>Eukaryota</taxon>
        <taxon>Metazoa</taxon>
        <taxon>Ecdysozoa</taxon>
        <taxon>Nematoda</taxon>
        <taxon>Chromadorea</taxon>
        <taxon>Rhabditida</taxon>
        <taxon>Rhabditina</taxon>
        <taxon>Rhabditomorpha</taxon>
        <taxon>Rhabditoidea</taxon>
        <taxon>Rhabditidae</taxon>
        <taxon>Peloderinae</taxon>
        <taxon>Caenorhabditis</taxon>
    </lineage>
</organism>
<accession>A0A8R1E446</accession>
<reference evidence="2" key="1">
    <citation type="submission" date="2010-08" db="EMBL/GenBank/DDBJ databases">
        <authorList>
            <consortium name="Caenorhabditis japonica Sequencing Consortium"/>
            <person name="Wilson R.K."/>
        </authorList>
    </citation>
    <scope>NUCLEOTIDE SEQUENCE [LARGE SCALE GENOMIC DNA]</scope>
    <source>
        <strain evidence="2">DF5081</strain>
    </source>
</reference>
<evidence type="ECO:0000313" key="1">
    <source>
        <dbReference type="EnsemblMetazoa" id="CJA19269.1"/>
    </source>
</evidence>
<protein>
    <submittedName>
        <fullName evidence="1">Uncharacterized protein</fullName>
    </submittedName>
</protein>
<keyword evidence="2" id="KW-1185">Reference proteome</keyword>
<proteinExistence type="predicted"/>
<evidence type="ECO:0000313" key="2">
    <source>
        <dbReference type="Proteomes" id="UP000005237"/>
    </source>
</evidence>
<dbReference type="EnsemblMetazoa" id="CJA19269.1">
    <property type="protein sequence ID" value="CJA19269.1"/>
    <property type="gene ID" value="WBGene00138473"/>
</dbReference>
<name>A0A8R1E446_CAEJA</name>
<sequence>MGQNLQVFKKFGYTLTSPTYPFATLDYSPPLNCSAEVSDWLYIHKNQRVRRPKAFLPDDVTMEFVLNKYSGVSYKYTDDRKKLNLTYKSWQNIADIVTWHARDVLRLVEDSSAISMHYAMNHYLPHGARGIVLADEHPIVEVQAIQNGAAHILSIGRAARETDDISSISLVEFAQNHHRYGRAFDFIATNGAMETIGLGRFGEPLDSIGDIRMMILLGCVMKKGALMFLGLPVGKDALIFNQKRIYGHVRLPMLIAGFEWIATFSEESEMPIDITARQLKRLYKFNHLRRTLVLRKL</sequence>
<dbReference type="Pfam" id="PF03269">
    <property type="entry name" value="DUF268"/>
    <property type="match status" value="1"/>
</dbReference>